<dbReference type="InterPro" id="IPR010920">
    <property type="entry name" value="LSM_dom_sf"/>
</dbReference>
<protein>
    <recommendedName>
        <fullName evidence="1">Sm domain-containing protein</fullName>
    </recommendedName>
</protein>
<evidence type="ECO:0000313" key="2">
    <source>
        <dbReference type="EMBL" id="CAG9279791.1"/>
    </source>
</evidence>
<proteinExistence type="predicted"/>
<dbReference type="PROSITE" id="PS52002">
    <property type="entry name" value="SM"/>
    <property type="match status" value="1"/>
</dbReference>
<dbReference type="InterPro" id="IPR050914">
    <property type="entry name" value="snRNP_SmB/NAA38-like"/>
</dbReference>
<dbReference type="InterPro" id="IPR047575">
    <property type="entry name" value="Sm"/>
</dbReference>
<dbReference type="PANTHER" id="PTHR10701">
    <property type="entry name" value="SMALL NUCLEAR RIBONUCLEOPROTEIN-ASSOCIATED PROTEIN B AND N"/>
    <property type="match status" value="1"/>
</dbReference>
<dbReference type="SMART" id="SM00651">
    <property type="entry name" value="Sm"/>
    <property type="match status" value="1"/>
</dbReference>
<dbReference type="EMBL" id="OU594953">
    <property type="protein sequence ID" value="CAG9279791.1"/>
    <property type="molecule type" value="Genomic_DNA"/>
</dbReference>
<reference evidence="2" key="1">
    <citation type="submission" date="2022-02" db="EMBL/GenBank/DDBJ databases">
        <authorList>
            <person name="Giguere J D."/>
        </authorList>
    </citation>
    <scope>NUCLEOTIDE SEQUENCE</scope>
    <source>
        <strain evidence="2">CCAP 1055/1</strain>
    </source>
</reference>
<sequence>MNKKVQQPRTDHAAILARDAIRNLLGSRVSCTLSDGRQTVGVLVCVDRLKNMVLTDCWETRTIVSTDYNPDKTNVVKTLAKRHLQQAMVPGANLVKVEVENLIYEQKIAPILKK</sequence>
<name>A0A8J9X1C8_PHATR</name>
<dbReference type="GO" id="GO:0003723">
    <property type="term" value="F:RNA binding"/>
    <property type="evidence" value="ECO:0007669"/>
    <property type="project" value="InterPro"/>
</dbReference>
<dbReference type="AlphaFoldDB" id="A0A8J9X1C8"/>
<dbReference type="SUPFAM" id="SSF50182">
    <property type="entry name" value="Sm-like ribonucleoproteins"/>
    <property type="match status" value="1"/>
</dbReference>
<organism evidence="2">
    <name type="scientific">Phaeodactylum tricornutum</name>
    <name type="common">Diatom</name>
    <dbReference type="NCBI Taxonomy" id="2850"/>
    <lineage>
        <taxon>Eukaryota</taxon>
        <taxon>Sar</taxon>
        <taxon>Stramenopiles</taxon>
        <taxon>Ochrophyta</taxon>
        <taxon>Bacillariophyta</taxon>
        <taxon>Bacillariophyceae</taxon>
        <taxon>Bacillariophycidae</taxon>
        <taxon>Naviculales</taxon>
        <taxon>Phaeodactylaceae</taxon>
        <taxon>Phaeodactylum</taxon>
    </lineage>
</organism>
<accession>A0A8J9X1C8</accession>
<dbReference type="Gene3D" id="2.30.30.100">
    <property type="match status" value="1"/>
</dbReference>
<feature type="domain" description="Sm" evidence="1">
    <location>
        <begin position="16"/>
        <end position="103"/>
    </location>
</feature>
<dbReference type="InterPro" id="IPR001163">
    <property type="entry name" value="Sm_dom_euk/arc"/>
</dbReference>
<dbReference type="Pfam" id="PF01423">
    <property type="entry name" value="LSM"/>
    <property type="match status" value="1"/>
</dbReference>
<gene>
    <name evidence="2" type="ORF">PTTT1_LOCUS11217</name>
</gene>
<dbReference type="Proteomes" id="UP000836788">
    <property type="component" value="Chromosome 12"/>
</dbReference>
<dbReference type="PANTHER" id="PTHR10701:SF5">
    <property type="entry name" value="N-ALPHA-ACETYLTRANSFERASE 38, NATC AUXILIARY SUBUNIT"/>
    <property type="match status" value="1"/>
</dbReference>
<evidence type="ECO:0000259" key="1">
    <source>
        <dbReference type="PROSITE" id="PS52002"/>
    </source>
</evidence>